<accession>A0AA39LNT3</accession>
<dbReference type="Proteomes" id="UP001175271">
    <property type="component" value="Unassembled WGS sequence"/>
</dbReference>
<name>A0AA39LNT3_9BILA</name>
<feature type="compositionally biased region" description="Basic and acidic residues" evidence="1">
    <location>
        <begin position="414"/>
        <end position="424"/>
    </location>
</feature>
<evidence type="ECO:0000313" key="2">
    <source>
        <dbReference type="EMBL" id="KAK0404028.1"/>
    </source>
</evidence>
<keyword evidence="3" id="KW-1185">Reference proteome</keyword>
<dbReference type="EMBL" id="JAUCMV010000004">
    <property type="protein sequence ID" value="KAK0404028.1"/>
    <property type="molecule type" value="Genomic_DNA"/>
</dbReference>
<feature type="region of interest" description="Disordered" evidence="1">
    <location>
        <begin position="414"/>
        <end position="441"/>
    </location>
</feature>
<gene>
    <name evidence="2" type="ORF">QR680_017248</name>
</gene>
<feature type="compositionally biased region" description="Basic and acidic residues" evidence="1">
    <location>
        <begin position="135"/>
        <end position="157"/>
    </location>
</feature>
<dbReference type="AlphaFoldDB" id="A0AA39LNT3"/>
<protein>
    <submittedName>
        <fullName evidence="2">Uncharacterized protein</fullName>
    </submittedName>
</protein>
<evidence type="ECO:0000313" key="3">
    <source>
        <dbReference type="Proteomes" id="UP001175271"/>
    </source>
</evidence>
<feature type="region of interest" description="Disordered" evidence="1">
    <location>
        <begin position="134"/>
        <end position="170"/>
    </location>
</feature>
<sequence length="461" mass="52396">MLSKGITLILDNLVEYMQVLNNISLQCQTVAKTADEVSPRMSIASMTKIYKEAAILKERLDNYSTLIESHCDLFNTLILSAGEEERSTLIERFQSIHIRTAPPLDLSNRRALLLQLHNWREKLSQVETKATTSLELKERVSTDNDKRADRKRAHDPTGKTTASEHATKKRMNSAVGKVIMNGRARECVFCKENHFSSNCTIINTLEGRKERHTMQQNNEAAGAVKVTDDVKAHIIDLVKHKDILWKVKSRGEDIQNIFKNLKDSYMRRLKSAKKAMGNTGDGAKSKKREDKFIFADELEFLLENESDLDINRPLKAIHKDHFQLRALSLSSAVEDDLDDAFNNEIHTPIRKRRREQRSSRADEELASVLRTLAEENKKNKYEHFADEVACCLKTVEDRNPTLALDMKRQIQEYETSTKADHSAASRESTSSSQERPKDEGIRPILALGASAITLQVVRGIL</sequence>
<reference evidence="2" key="1">
    <citation type="submission" date="2023-06" db="EMBL/GenBank/DDBJ databases">
        <title>Genomic analysis of the entomopathogenic nematode Steinernema hermaphroditum.</title>
        <authorList>
            <person name="Schwarz E.M."/>
            <person name="Heppert J.K."/>
            <person name="Baniya A."/>
            <person name="Schwartz H.T."/>
            <person name="Tan C.-H."/>
            <person name="Antoshechkin I."/>
            <person name="Sternberg P.W."/>
            <person name="Goodrich-Blair H."/>
            <person name="Dillman A.R."/>
        </authorList>
    </citation>
    <scope>NUCLEOTIDE SEQUENCE</scope>
    <source>
        <strain evidence="2">PS9179</strain>
        <tissue evidence="2">Whole animal</tissue>
    </source>
</reference>
<evidence type="ECO:0000256" key="1">
    <source>
        <dbReference type="SAM" id="MobiDB-lite"/>
    </source>
</evidence>
<comment type="caution">
    <text evidence="2">The sequence shown here is derived from an EMBL/GenBank/DDBJ whole genome shotgun (WGS) entry which is preliminary data.</text>
</comment>
<proteinExistence type="predicted"/>
<organism evidence="2 3">
    <name type="scientific">Steinernema hermaphroditum</name>
    <dbReference type="NCBI Taxonomy" id="289476"/>
    <lineage>
        <taxon>Eukaryota</taxon>
        <taxon>Metazoa</taxon>
        <taxon>Ecdysozoa</taxon>
        <taxon>Nematoda</taxon>
        <taxon>Chromadorea</taxon>
        <taxon>Rhabditida</taxon>
        <taxon>Tylenchina</taxon>
        <taxon>Panagrolaimomorpha</taxon>
        <taxon>Strongyloidoidea</taxon>
        <taxon>Steinernematidae</taxon>
        <taxon>Steinernema</taxon>
    </lineage>
</organism>